<sequence>MQVVIYKNIAALSLSLAVTDKFYHRLNYNRNSLNICPLLSTIVSKKLLMVVIDVIGQFSDKAGVLNDILRDIVDIRILSPIISIYRCLSTPSHKRKEHHSISYEDYKSSPDSHWLCGGIIIFYNGLYA</sequence>
<organism evidence="1 2">
    <name type="scientific">Octopus vulgaris</name>
    <name type="common">Common octopus</name>
    <dbReference type="NCBI Taxonomy" id="6645"/>
    <lineage>
        <taxon>Eukaryota</taxon>
        <taxon>Metazoa</taxon>
        <taxon>Spiralia</taxon>
        <taxon>Lophotrochozoa</taxon>
        <taxon>Mollusca</taxon>
        <taxon>Cephalopoda</taxon>
        <taxon>Coleoidea</taxon>
        <taxon>Octopodiformes</taxon>
        <taxon>Octopoda</taxon>
        <taxon>Incirrata</taxon>
        <taxon>Octopodidae</taxon>
        <taxon>Octopus</taxon>
    </lineage>
</organism>
<proteinExistence type="predicted"/>
<name>A0AA36B507_OCTVU</name>
<dbReference type="AlphaFoldDB" id="A0AA36B507"/>
<gene>
    <name evidence="1" type="ORF">OCTVUL_1B024491</name>
</gene>
<keyword evidence="2" id="KW-1185">Reference proteome</keyword>
<accession>A0AA36B507</accession>
<dbReference type="EMBL" id="OX597822">
    <property type="protein sequence ID" value="CAI9728043.1"/>
    <property type="molecule type" value="Genomic_DNA"/>
</dbReference>
<reference evidence="1" key="1">
    <citation type="submission" date="2023-08" db="EMBL/GenBank/DDBJ databases">
        <authorList>
            <person name="Alioto T."/>
            <person name="Alioto T."/>
            <person name="Gomez Garrido J."/>
        </authorList>
    </citation>
    <scope>NUCLEOTIDE SEQUENCE</scope>
</reference>
<dbReference type="Proteomes" id="UP001162480">
    <property type="component" value="Chromosome 9"/>
</dbReference>
<evidence type="ECO:0000313" key="1">
    <source>
        <dbReference type="EMBL" id="CAI9728043.1"/>
    </source>
</evidence>
<protein>
    <submittedName>
        <fullName evidence="1">Uncharacterized protein</fullName>
    </submittedName>
</protein>
<evidence type="ECO:0000313" key="2">
    <source>
        <dbReference type="Proteomes" id="UP001162480"/>
    </source>
</evidence>